<evidence type="ECO:0000256" key="3">
    <source>
        <dbReference type="ARBA" id="ARBA00022737"/>
    </source>
</evidence>
<dbReference type="OrthoDB" id="43580at2759"/>
<feature type="compositionally biased region" description="Polar residues" evidence="6">
    <location>
        <begin position="233"/>
        <end position="250"/>
    </location>
</feature>
<dbReference type="Pfam" id="PF00595">
    <property type="entry name" value="PDZ"/>
    <property type="match status" value="2"/>
</dbReference>
<keyword evidence="11" id="KW-1185">Reference proteome</keyword>
<feature type="domain" description="PDZ" evidence="9">
    <location>
        <begin position="134"/>
        <end position="202"/>
    </location>
</feature>
<proteinExistence type="inferred from homology"/>
<keyword evidence="3" id="KW-0677">Repeat</keyword>
<dbReference type="InterPro" id="IPR036028">
    <property type="entry name" value="SH3-like_dom_sf"/>
</dbReference>
<dbReference type="InterPro" id="IPR001478">
    <property type="entry name" value="PDZ"/>
</dbReference>
<dbReference type="PROSITE" id="PS50002">
    <property type="entry name" value="SH3"/>
    <property type="match status" value="1"/>
</dbReference>
<protein>
    <recommendedName>
        <fullName evidence="12">MAGUK p55 subfamily member 5</fullName>
    </recommendedName>
</protein>
<organism evidence="10 11">
    <name type="scientific">Varroa destructor</name>
    <name type="common">Honeybee mite</name>
    <dbReference type="NCBI Taxonomy" id="109461"/>
    <lineage>
        <taxon>Eukaryota</taxon>
        <taxon>Metazoa</taxon>
        <taxon>Ecdysozoa</taxon>
        <taxon>Arthropoda</taxon>
        <taxon>Chelicerata</taxon>
        <taxon>Arachnida</taxon>
        <taxon>Acari</taxon>
        <taxon>Parasitiformes</taxon>
        <taxon>Mesostigmata</taxon>
        <taxon>Gamasina</taxon>
        <taxon>Dermanyssoidea</taxon>
        <taxon>Varroidae</taxon>
        <taxon>Varroa</taxon>
    </lineage>
</organism>
<dbReference type="SUPFAM" id="SSF50156">
    <property type="entry name" value="PDZ domain-like"/>
    <property type="match status" value="2"/>
</dbReference>
<dbReference type="SUPFAM" id="SSF50044">
    <property type="entry name" value="SH3-domain"/>
    <property type="match status" value="1"/>
</dbReference>
<dbReference type="Pfam" id="PF00625">
    <property type="entry name" value="Guanylate_kin"/>
    <property type="match status" value="1"/>
</dbReference>
<feature type="region of interest" description="Disordered" evidence="6">
    <location>
        <begin position="222"/>
        <end position="331"/>
    </location>
</feature>
<dbReference type="AlphaFoldDB" id="A0A7M7J1W3"/>
<feature type="domain" description="SH3" evidence="7">
    <location>
        <begin position="908"/>
        <end position="979"/>
    </location>
</feature>
<feature type="region of interest" description="Disordered" evidence="6">
    <location>
        <begin position="1012"/>
        <end position="1033"/>
    </location>
</feature>
<feature type="domain" description="Guanylate kinase-like" evidence="8">
    <location>
        <begin position="1056"/>
        <end position="1236"/>
    </location>
</feature>
<dbReference type="PANTHER" id="PTHR23122">
    <property type="entry name" value="MEMBRANE-ASSOCIATED GUANYLATE KINASE MAGUK"/>
    <property type="match status" value="1"/>
</dbReference>
<dbReference type="KEGG" id="vde:111243517"/>
<dbReference type="InterPro" id="IPR050716">
    <property type="entry name" value="MAGUK"/>
</dbReference>
<reference evidence="10" key="1">
    <citation type="submission" date="2021-01" db="UniProtKB">
        <authorList>
            <consortium name="EnsemblMetazoa"/>
        </authorList>
    </citation>
    <scope>IDENTIFICATION</scope>
</reference>
<dbReference type="InterPro" id="IPR020590">
    <property type="entry name" value="Guanylate_kinase_CS"/>
</dbReference>
<name>A0A7M7J1W3_VARDE</name>
<feature type="region of interest" description="Disordered" evidence="6">
    <location>
        <begin position="763"/>
        <end position="789"/>
    </location>
</feature>
<accession>A0A7M7J1W3</accession>
<evidence type="ECO:0000313" key="11">
    <source>
        <dbReference type="Proteomes" id="UP000594260"/>
    </source>
</evidence>
<dbReference type="FunFam" id="2.30.42.10:FF:000088">
    <property type="entry name" value="MAGUK p55 subfamily member 5"/>
    <property type="match status" value="1"/>
</dbReference>
<dbReference type="Gene3D" id="3.40.50.300">
    <property type="entry name" value="P-loop containing nucleotide triphosphate hydrolases"/>
    <property type="match status" value="1"/>
</dbReference>
<dbReference type="PROSITE" id="PS00856">
    <property type="entry name" value="GUANYLATE_KINASE_1"/>
    <property type="match status" value="1"/>
</dbReference>
<keyword evidence="2 4" id="KW-0728">SH3 domain</keyword>
<feature type="region of interest" description="Disordered" evidence="6">
    <location>
        <begin position="520"/>
        <end position="552"/>
    </location>
</feature>
<evidence type="ECO:0000313" key="10">
    <source>
        <dbReference type="EnsemblMetazoa" id="XP_022644950"/>
    </source>
</evidence>
<dbReference type="PROSITE" id="PS50106">
    <property type="entry name" value="PDZ"/>
    <property type="match status" value="2"/>
</dbReference>
<dbReference type="EnsemblMetazoa" id="XM_022789215">
    <property type="protein sequence ID" value="XP_022644950"/>
    <property type="gene ID" value="LOC111243517"/>
</dbReference>
<dbReference type="CDD" id="cd06798">
    <property type="entry name" value="PDZ_MPP5-like"/>
    <property type="match status" value="1"/>
</dbReference>
<dbReference type="RefSeq" id="XP_022644950.1">
    <property type="nucleotide sequence ID" value="XM_022789215.1"/>
</dbReference>
<dbReference type="SMART" id="SM00072">
    <property type="entry name" value="GuKc"/>
    <property type="match status" value="1"/>
</dbReference>
<dbReference type="SUPFAM" id="SSF52540">
    <property type="entry name" value="P-loop containing nucleoside triphosphate hydrolases"/>
    <property type="match status" value="1"/>
</dbReference>
<feature type="compositionally biased region" description="Polar residues" evidence="6">
    <location>
        <begin position="536"/>
        <end position="552"/>
    </location>
</feature>
<dbReference type="SMART" id="SM00228">
    <property type="entry name" value="PDZ"/>
    <property type="match status" value="2"/>
</dbReference>
<dbReference type="PROSITE" id="PS50052">
    <property type="entry name" value="GUANYLATE_KINASE_2"/>
    <property type="match status" value="1"/>
</dbReference>
<dbReference type="InterPro" id="IPR027417">
    <property type="entry name" value="P-loop_NTPase"/>
</dbReference>
<dbReference type="InterPro" id="IPR035601">
    <property type="entry name" value="MPP5_SH3"/>
</dbReference>
<comment type="similarity">
    <text evidence="1">Belongs to the MAGUK family.</text>
</comment>
<dbReference type="GeneID" id="111243517"/>
<dbReference type="Proteomes" id="UP000594260">
    <property type="component" value="Unplaced"/>
</dbReference>
<feature type="region of interest" description="Disordered" evidence="6">
    <location>
        <begin position="78"/>
        <end position="127"/>
    </location>
</feature>
<dbReference type="InterPro" id="IPR008145">
    <property type="entry name" value="GK/Ca_channel_bsu"/>
</dbReference>
<evidence type="ECO:0000259" key="8">
    <source>
        <dbReference type="PROSITE" id="PS50052"/>
    </source>
</evidence>
<evidence type="ECO:0000256" key="4">
    <source>
        <dbReference type="PROSITE-ProRule" id="PRU00192"/>
    </source>
</evidence>
<evidence type="ECO:0000259" key="9">
    <source>
        <dbReference type="PROSITE" id="PS50106"/>
    </source>
</evidence>
<feature type="region of interest" description="Disordered" evidence="6">
    <location>
        <begin position="391"/>
        <end position="461"/>
    </location>
</feature>
<evidence type="ECO:0000256" key="1">
    <source>
        <dbReference type="ARBA" id="ARBA00007014"/>
    </source>
</evidence>
<feature type="compositionally biased region" description="Polar residues" evidence="6">
    <location>
        <begin position="445"/>
        <end position="458"/>
    </location>
</feature>
<keyword evidence="5" id="KW-0175">Coiled coil</keyword>
<dbReference type="CDD" id="cd00071">
    <property type="entry name" value="GMPK"/>
    <property type="match status" value="1"/>
</dbReference>
<feature type="compositionally biased region" description="Polar residues" evidence="6">
    <location>
        <begin position="418"/>
        <end position="434"/>
    </location>
</feature>
<evidence type="ECO:0000256" key="6">
    <source>
        <dbReference type="SAM" id="MobiDB-lite"/>
    </source>
</evidence>
<dbReference type="InterPro" id="IPR036034">
    <property type="entry name" value="PDZ_sf"/>
</dbReference>
<evidence type="ECO:0000256" key="2">
    <source>
        <dbReference type="ARBA" id="ARBA00022443"/>
    </source>
</evidence>
<dbReference type="InParanoid" id="A0A7M7J1W3"/>
<dbReference type="Gene3D" id="2.30.42.10">
    <property type="match status" value="2"/>
</dbReference>
<sequence>MLLETCASSSASSGLLGGAVMSSVPPSSALSSVTINGNYLHANGAAASALTKPNLVTVVKVGSPPAWGEDARSLTSFQTFPRAHSRTTSSSESPDAISGGVPLAPLNPLSGPDTSQGSTTTSCSTSTDSSSILTVLIPLGAGDRRFGFSVIGGVDERFAPKIEAINAGSPADRADVQVGDEILEVNGRSLAQCTHTEVISHIHQCIRARCIQLRLQRRTVATNGSSGGAVRDSSASLHNKNGTNSSNTYALPSPPPLPNHPTSTSGKEDSNSVSQKTFDDVLPSVVDAPPPVGFTSDDPPVSGASHQSNPTHIPRASSLHFGSGAGSSNGAAQVQHNIQHSIDDNCAVPLLAPLTPPGPLHKTISEQGPSLAGSLSIVKSNLPTNAAKAVSPPLAIPIPSPRRTSEKLLNRPVLNKVDTPQSPLYKNLQSTLESQGPPRSPLAKSLSSPPQSPLNTVTPEFPLGSQLVPLSLPPATRPTLELSSGAHREMAVDVPDAFVPMAKQAPRYPPMKSSIDTLSRNTEVSKVDTKCRSLRPNGQSSSGPQGLAQTPQEQQMEMFLRSSIRQSKKLRELEKSPAPLQSRGVVNNAFEPELGLTSPPPVLPVPPGNIPMAPAAPIVIEPQLTVDVTKLYNVSALQTALNRVIDYVGKNGSFEEGLDVEKVIKLLDTAEFQDCLAVTNIIKQILCSQASPPTPVRCDAQELCAHIAESSIRDTAEGQELLNILGDINMSQLIDCHDRVSKIFGGPKNPPSVYTTPVIQAPIHSTPSRQPIGSTNATPNSSSCAPQRRIIEPPPELAVLIDETENGHVIHIDKTDDPLGATVRNEGESIIVGRIIKGGAAEKSGLLHEGDEIVAVNGIEMRGKTVGQVSDELARMTGQLSFLIIPSDRYASQHHTQLTRPENLTSQQPVMHIKAHFDYDPEDDMYIPCRELGIGFKKGDILHVINMDDPNWWQAYKDGEDESTLAGLIPSKSFQLRREAIRQQLMGYAGDERGSQRKHRFLCTPTTAKKTGSASFNKASRKNSKGKMYNAATRPDPEEPILYEEVGLYYPRANCKRPIVLIGPSNIGKHELRQRLMEDTSRFAAAIPHTSRLRKDNETDGADYHFISRAQFENDILNGRFVEHGEYERNYYGTSIRAIRAVVLAGQICVLNLHPESLKILKRSDLKPYVIFIAPPSLEKLRQNRVKVGASVKTEELKEIIERARDIEDRYGSYFDSVIINHEQERAYRDLLKEIAFIEREPQWVPKQWLGFE</sequence>
<dbReference type="InterPro" id="IPR008144">
    <property type="entry name" value="Guanylate_kin-like_dom"/>
</dbReference>
<dbReference type="InterPro" id="IPR001452">
    <property type="entry name" value="SH3_domain"/>
</dbReference>
<feature type="domain" description="PDZ" evidence="9">
    <location>
        <begin position="809"/>
        <end position="888"/>
    </location>
</feature>
<dbReference type="CDD" id="cd12036">
    <property type="entry name" value="SH3_MPP5"/>
    <property type="match status" value="1"/>
</dbReference>
<dbReference type="SMART" id="SM00326">
    <property type="entry name" value="SH3"/>
    <property type="match status" value="1"/>
</dbReference>
<evidence type="ECO:0000256" key="5">
    <source>
        <dbReference type="SAM" id="Coils"/>
    </source>
</evidence>
<evidence type="ECO:0000259" key="7">
    <source>
        <dbReference type="PROSITE" id="PS50002"/>
    </source>
</evidence>
<dbReference type="RefSeq" id="XP_022644949.1">
    <property type="nucleotide sequence ID" value="XM_022789214.1"/>
</dbReference>
<dbReference type="Pfam" id="PF07653">
    <property type="entry name" value="SH3_2"/>
    <property type="match status" value="1"/>
</dbReference>
<dbReference type="CDD" id="cd00136">
    <property type="entry name" value="PDZ_canonical"/>
    <property type="match status" value="1"/>
</dbReference>
<feature type="compositionally biased region" description="Polar residues" evidence="6">
    <location>
        <begin position="763"/>
        <end position="785"/>
    </location>
</feature>
<feature type="coiled-coil region" evidence="5">
    <location>
        <begin position="1190"/>
        <end position="1241"/>
    </location>
</feature>
<dbReference type="Gene3D" id="2.30.30.40">
    <property type="entry name" value="SH3 Domains"/>
    <property type="match status" value="1"/>
</dbReference>
<feature type="compositionally biased region" description="Low complexity" evidence="6">
    <location>
        <begin position="114"/>
        <end position="127"/>
    </location>
</feature>
<dbReference type="EnsemblMetazoa" id="XM_022789214">
    <property type="protein sequence ID" value="XP_022644949"/>
    <property type="gene ID" value="LOC111243517"/>
</dbReference>
<evidence type="ECO:0008006" key="12">
    <source>
        <dbReference type="Google" id="ProtNLM"/>
    </source>
</evidence>